<evidence type="ECO:0000313" key="3">
    <source>
        <dbReference type="EMBL" id="KAK0638629.1"/>
    </source>
</evidence>
<sequence length="196" mass="21829">MCAFSTKMLMMALFGCMVRGRTRAINIRRIQGWWGGGEMCIVWCQSRRVGRQLPAVRCQRCQSRGLLGQWRRGVVPNRIGSCCGRVRPDRQSSRQGCDGRQSAKTGNGRACEPSRPTWRSRPNVASHNASQCLATPSRCSRCPAQRAADNSRPVPFSRKVETHPPPSAPPRSRPVAKSIHQSARATSCKQPRMRGM</sequence>
<dbReference type="Proteomes" id="UP001174936">
    <property type="component" value="Unassembled WGS sequence"/>
</dbReference>
<dbReference type="AlphaFoldDB" id="A0AA40CIP4"/>
<accession>A0AA40CIP4</accession>
<proteinExistence type="predicted"/>
<keyword evidence="4" id="KW-1185">Reference proteome</keyword>
<evidence type="ECO:0000256" key="2">
    <source>
        <dbReference type="SAM" id="SignalP"/>
    </source>
</evidence>
<evidence type="ECO:0008006" key="5">
    <source>
        <dbReference type="Google" id="ProtNLM"/>
    </source>
</evidence>
<protein>
    <recommendedName>
        <fullName evidence="5">Secreted protein</fullName>
    </recommendedName>
</protein>
<reference evidence="3" key="1">
    <citation type="submission" date="2023-06" db="EMBL/GenBank/DDBJ databases">
        <title>Genome-scale phylogeny and comparative genomics of the fungal order Sordariales.</title>
        <authorList>
            <consortium name="Lawrence Berkeley National Laboratory"/>
            <person name="Hensen N."/>
            <person name="Bonometti L."/>
            <person name="Westerberg I."/>
            <person name="Brannstrom I.O."/>
            <person name="Guillou S."/>
            <person name="Cros-Aarteil S."/>
            <person name="Calhoun S."/>
            <person name="Haridas S."/>
            <person name="Kuo A."/>
            <person name="Mondo S."/>
            <person name="Pangilinan J."/>
            <person name="Riley R."/>
            <person name="Labutti K."/>
            <person name="Andreopoulos B."/>
            <person name="Lipzen A."/>
            <person name="Chen C."/>
            <person name="Yanf M."/>
            <person name="Daum C."/>
            <person name="Ng V."/>
            <person name="Clum A."/>
            <person name="Steindorff A."/>
            <person name="Ohm R."/>
            <person name="Martin F."/>
            <person name="Silar P."/>
            <person name="Natvig D."/>
            <person name="Lalanne C."/>
            <person name="Gautier V."/>
            <person name="Ament-Velasquez S.L."/>
            <person name="Kruys A."/>
            <person name="Hutchinson M.I."/>
            <person name="Powell A.J."/>
            <person name="Barry K."/>
            <person name="Miller A.N."/>
            <person name="Grigoriev I.V."/>
            <person name="Debuchy R."/>
            <person name="Gladieux P."/>
            <person name="Thoren M.H."/>
            <person name="Johannesson H."/>
        </authorList>
    </citation>
    <scope>NUCLEOTIDE SEQUENCE</scope>
    <source>
        <strain evidence="3">SMH2532-1</strain>
    </source>
</reference>
<evidence type="ECO:0000313" key="4">
    <source>
        <dbReference type="Proteomes" id="UP001174936"/>
    </source>
</evidence>
<feature type="region of interest" description="Disordered" evidence="1">
    <location>
        <begin position="143"/>
        <end position="196"/>
    </location>
</feature>
<feature type="region of interest" description="Disordered" evidence="1">
    <location>
        <begin position="87"/>
        <end position="125"/>
    </location>
</feature>
<evidence type="ECO:0000256" key="1">
    <source>
        <dbReference type="SAM" id="MobiDB-lite"/>
    </source>
</evidence>
<feature type="chain" id="PRO_5041333458" description="Secreted protein" evidence="2">
    <location>
        <begin position="25"/>
        <end position="196"/>
    </location>
</feature>
<name>A0AA40CIP4_9PEZI</name>
<feature type="signal peptide" evidence="2">
    <location>
        <begin position="1"/>
        <end position="24"/>
    </location>
</feature>
<gene>
    <name evidence="3" type="ORF">B0T16DRAFT_227806</name>
</gene>
<keyword evidence="2" id="KW-0732">Signal</keyword>
<feature type="compositionally biased region" description="Polar residues" evidence="1">
    <location>
        <begin position="179"/>
        <end position="189"/>
    </location>
</feature>
<organism evidence="3 4">
    <name type="scientific">Cercophora newfieldiana</name>
    <dbReference type="NCBI Taxonomy" id="92897"/>
    <lineage>
        <taxon>Eukaryota</taxon>
        <taxon>Fungi</taxon>
        <taxon>Dikarya</taxon>
        <taxon>Ascomycota</taxon>
        <taxon>Pezizomycotina</taxon>
        <taxon>Sordariomycetes</taxon>
        <taxon>Sordariomycetidae</taxon>
        <taxon>Sordariales</taxon>
        <taxon>Lasiosphaeriaceae</taxon>
        <taxon>Cercophora</taxon>
    </lineage>
</organism>
<dbReference type="EMBL" id="JAULSV010000007">
    <property type="protein sequence ID" value="KAK0638629.1"/>
    <property type="molecule type" value="Genomic_DNA"/>
</dbReference>
<comment type="caution">
    <text evidence="3">The sequence shown here is derived from an EMBL/GenBank/DDBJ whole genome shotgun (WGS) entry which is preliminary data.</text>
</comment>
<feature type="compositionally biased region" description="Pro residues" evidence="1">
    <location>
        <begin position="163"/>
        <end position="172"/>
    </location>
</feature>